<keyword evidence="2" id="KW-0812">Transmembrane</keyword>
<dbReference type="Pfam" id="PF23636">
    <property type="entry name" value="DUF7144"/>
    <property type="match status" value="1"/>
</dbReference>
<comment type="caution">
    <text evidence="4">The sequence shown here is derived from an EMBL/GenBank/DDBJ whole genome shotgun (WGS) entry which is preliminary data.</text>
</comment>
<evidence type="ECO:0000313" key="4">
    <source>
        <dbReference type="EMBL" id="KAA9163607.1"/>
    </source>
</evidence>
<dbReference type="InterPro" id="IPR055568">
    <property type="entry name" value="DUF7144"/>
</dbReference>
<feature type="transmembrane region" description="Helical" evidence="2">
    <location>
        <begin position="99"/>
        <end position="118"/>
    </location>
</feature>
<evidence type="ECO:0000259" key="3">
    <source>
        <dbReference type="Pfam" id="PF23636"/>
    </source>
</evidence>
<evidence type="ECO:0000313" key="5">
    <source>
        <dbReference type="Proteomes" id="UP000319769"/>
    </source>
</evidence>
<dbReference type="Proteomes" id="UP000319769">
    <property type="component" value="Unassembled WGS sequence"/>
</dbReference>
<dbReference type="OrthoDB" id="4482242at2"/>
<keyword evidence="5" id="KW-1185">Reference proteome</keyword>
<dbReference type="RefSeq" id="WP_144748320.1">
    <property type="nucleotide sequence ID" value="NZ_VMNW02000009.1"/>
</dbReference>
<keyword evidence="2" id="KW-0472">Membrane</keyword>
<gene>
    <name evidence="4" type="ORF">FPZ12_008855</name>
</gene>
<keyword evidence="2" id="KW-1133">Transmembrane helix</keyword>
<protein>
    <recommendedName>
        <fullName evidence="3">DUF7144 domain-containing protein</fullName>
    </recommendedName>
</protein>
<sequence length="152" mass="16232">MSQQAHPGTAGGPGPISGQPEARTRTLWVGWIWFGGAMMILLGIFGVIQGLVALFNDKYYVVGPEGLLVFDLTGWGWVHLILGALAIVAGFALFSGATWARVTAVVLATINAVAQLAFLSAYPVWGTICIALDVLVIWAVIVHGKEVQSDRW</sequence>
<feature type="transmembrane region" description="Helical" evidence="2">
    <location>
        <begin position="124"/>
        <end position="142"/>
    </location>
</feature>
<evidence type="ECO:0000256" key="2">
    <source>
        <dbReference type="SAM" id="Phobius"/>
    </source>
</evidence>
<dbReference type="AlphaFoldDB" id="A0A5N0VB43"/>
<feature type="region of interest" description="Disordered" evidence="1">
    <location>
        <begin position="1"/>
        <end position="21"/>
    </location>
</feature>
<proteinExistence type="predicted"/>
<evidence type="ECO:0000256" key="1">
    <source>
        <dbReference type="SAM" id="MobiDB-lite"/>
    </source>
</evidence>
<feature type="transmembrane region" description="Helical" evidence="2">
    <location>
        <begin position="31"/>
        <end position="55"/>
    </location>
</feature>
<dbReference type="EMBL" id="VMNW02000009">
    <property type="protein sequence ID" value="KAA9163607.1"/>
    <property type="molecule type" value="Genomic_DNA"/>
</dbReference>
<organism evidence="4 5">
    <name type="scientific">Amycolatopsis acidicola</name>
    <dbReference type="NCBI Taxonomy" id="2596893"/>
    <lineage>
        <taxon>Bacteria</taxon>
        <taxon>Bacillati</taxon>
        <taxon>Actinomycetota</taxon>
        <taxon>Actinomycetes</taxon>
        <taxon>Pseudonocardiales</taxon>
        <taxon>Pseudonocardiaceae</taxon>
        <taxon>Amycolatopsis</taxon>
    </lineage>
</organism>
<feature type="transmembrane region" description="Helical" evidence="2">
    <location>
        <begin position="75"/>
        <end position="94"/>
    </location>
</feature>
<accession>A0A5N0VB43</accession>
<feature type="domain" description="DUF7144" evidence="3">
    <location>
        <begin position="31"/>
        <end position="144"/>
    </location>
</feature>
<reference evidence="4" key="1">
    <citation type="submission" date="2019-09" db="EMBL/GenBank/DDBJ databases">
        <authorList>
            <person name="Teo W.F.A."/>
            <person name="Duangmal K."/>
        </authorList>
    </citation>
    <scope>NUCLEOTIDE SEQUENCE [LARGE SCALE GENOMIC DNA]</scope>
    <source>
        <strain evidence="4">K81G1</strain>
    </source>
</reference>
<name>A0A5N0VB43_9PSEU</name>